<comment type="caution">
    <text evidence="2">The sequence shown here is derived from an EMBL/GenBank/DDBJ whole genome shotgun (WGS) entry which is preliminary data.</text>
</comment>
<keyword evidence="3" id="KW-1185">Reference proteome</keyword>
<proteinExistence type="predicted"/>
<feature type="compositionally biased region" description="Low complexity" evidence="1">
    <location>
        <begin position="55"/>
        <end position="66"/>
    </location>
</feature>
<feature type="region of interest" description="Disordered" evidence="1">
    <location>
        <begin position="1"/>
        <end position="86"/>
    </location>
</feature>
<evidence type="ECO:0000313" key="3">
    <source>
        <dbReference type="Proteomes" id="UP001597502"/>
    </source>
</evidence>
<evidence type="ECO:0000313" key="2">
    <source>
        <dbReference type="EMBL" id="MFD2759963.1"/>
    </source>
</evidence>
<reference evidence="3" key="1">
    <citation type="journal article" date="2019" name="Int. J. Syst. Evol. Microbiol.">
        <title>The Global Catalogue of Microorganisms (GCM) 10K type strain sequencing project: providing services to taxonomists for standard genome sequencing and annotation.</title>
        <authorList>
            <consortium name="The Broad Institute Genomics Platform"/>
            <consortium name="The Broad Institute Genome Sequencing Center for Infectious Disease"/>
            <person name="Wu L."/>
            <person name="Ma J."/>
        </authorList>
    </citation>
    <scope>NUCLEOTIDE SEQUENCE [LARGE SCALE GENOMIC DNA]</scope>
    <source>
        <strain evidence="3">TISTR 1535</strain>
    </source>
</reference>
<evidence type="ECO:0000256" key="1">
    <source>
        <dbReference type="SAM" id="MobiDB-lite"/>
    </source>
</evidence>
<organism evidence="2 3">
    <name type="scientific">Lentibacillus juripiscarius</name>
    <dbReference type="NCBI Taxonomy" id="257446"/>
    <lineage>
        <taxon>Bacteria</taxon>
        <taxon>Bacillati</taxon>
        <taxon>Bacillota</taxon>
        <taxon>Bacilli</taxon>
        <taxon>Bacillales</taxon>
        <taxon>Bacillaceae</taxon>
        <taxon>Lentibacillus</taxon>
    </lineage>
</organism>
<gene>
    <name evidence="2" type="ORF">ACFSUO_03060</name>
</gene>
<evidence type="ECO:0008006" key="4">
    <source>
        <dbReference type="Google" id="ProtNLM"/>
    </source>
</evidence>
<feature type="compositionally biased region" description="Pro residues" evidence="1">
    <location>
        <begin position="67"/>
        <end position="79"/>
    </location>
</feature>
<name>A0ABW5V2P7_9BACI</name>
<dbReference type="Proteomes" id="UP001597502">
    <property type="component" value="Unassembled WGS sequence"/>
</dbReference>
<dbReference type="EMBL" id="JBHUNA010000005">
    <property type="protein sequence ID" value="MFD2759963.1"/>
    <property type="molecule type" value="Genomic_DNA"/>
</dbReference>
<protein>
    <recommendedName>
        <fullName evidence="4">Transporter</fullName>
    </recommendedName>
</protein>
<accession>A0ABW5V2P7</accession>
<feature type="compositionally biased region" description="Gly residues" evidence="1">
    <location>
        <begin position="32"/>
        <end position="41"/>
    </location>
</feature>
<sequence>MNHNQPPFGDERIFNFPWFQDGGPGGGPPFGGPGQTGGGPPFGGPPGQPGGGGPANFPGGQQQISPPNSPPPSFTPQQPPMQQAQGGISTFAVDPGAIRGCLFQFTYIWLRWDSFWFFPVYIGRRSIAGFRWQRNRWVFYGVDLDRIQSFQCY</sequence>